<evidence type="ECO:0008006" key="6">
    <source>
        <dbReference type="Google" id="ProtNLM"/>
    </source>
</evidence>
<dbReference type="EMBL" id="JAACNO010001523">
    <property type="protein sequence ID" value="KAF4139985.1"/>
    <property type="molecule type" value="Genomic_DNA"/>
</dbReference>
<keyword evidence="5" id="KW-1185">Reference proteome</keyword>
<accession>A0A833S719</accession>
<dbReference type="EMBL" id="WSZM01000749">
    <property type="protein sequence ID" value="KAF4029837.1"/>
    <property type="molecule type" value="Genomic_DNA"/>
</dbReference>
<evidence type="ECO:0000313" key="4">
    <source>
        <dbReference type="EMBL" id="KAF4143293.1"/>
    </source>
</evidence>
<gene>
    <name evidence="2" type="ORF">GN244_ATG07393</name>
    <name evidence="1" type="ORF">GN244_ATG18412</name>
    <name evidence="4" type="ORF">GN958_ATG07506</name>
    <name evidence="3" type="ORF">GN958_ATG10826</name>
</gene>
<evidence type="ECO:0000313" key="2">
    <source>
        <dbReference type="EMBL" id="KAF4040400.1"/>
    </source>
</evidence>
<evidence type="ECO:0000313" key="3">
    <source>
        <dbReference type="EMBL" id="KAF4139985.1"/>
    </source>
</evidence>
<proteinExistence type="predicted"/>
<name>A0A833S719_PHYIN</name>
<sequence length="211" mass="24189">MGVLIEGSDGALALVSEMMHRICVEALPVREIYQVASTDDSLELLCVALRFFNPQRISHQFVSNRQPLSESVFHLELFATIRDIMQKASLTRGFYAEVKTPDSRTRADILLINGIRLAYEIKSNQLREKEITAAARQADQYRQQFQVDHMVVVNFVPHGHLIDPIYQVKQFEDILIVHAQYANSCDEFDLSYLVDGRVQHRAVKTLTKRVE</sequence>
<dbReference type="EMBL" id="JAACNO010001051">
    <property type="protein sequence ID" value="KAF4143293.1"/>
    <property type="molecule type" value="Genomic_DNA"/>
</dbReference>
<dbReference type="AlphaFoldDB" id="A0A833S719"/>
<comment type="caution">
    <text evidence="1">The sequence shown here is derived from an EMBL/GenBank/DDBJ whole genome shotgun (WGS) entry which is preliminary data.</text>
</comment>
<dbReference type="Proteomes" id="UP000704712">
    <property type="component" value="Unassembled WGS sequence"/>
</dbReference>
<reference evidence="1" key="1">
    <citation type="submission" date="2020-04" db="EMBL/GenBank/DDBJ databases">
        <title>Hybrid Assembly of Korean Phytophthora infestans isolates.</title>
        <authorList>
            <person name="Prokchorchik M."/>
            <person name="Lee Y."/>
            <person name="Seo J."/>
            <person name="Cho J.-H."/>
            <person name="Park Y.-E."/>
            <person name="Jang D.-C."/>
            <person name="Im J.-S."/>
            <person name="Choi J.-G."/>
            <person name="Park H.-J."/>
            <person name="Lee G.-B."/>
            <person name="Lee Y.-G."/>
            <person name="Hong S.-Y."/>
            <person name="Cho K."/>
            <person name="Sohn K.H."/>
        </authorList>
    </citation>
    <scope>NUCLEOTIDE SEQUENCE</scope>
    <source>
        <strain evidence="1">KR_1_A1</strain>
        <strain evidence="3">KR_2_A2</strain>
    </source>
</reference>
<organism evidence="1 5">
    <name type="scientific">Phytophthora infestans</name>
    <name type="common">Potato late blight agent</name>
    <name type="synonym">Botrytis infestans</name>
    <dbReference type="NCBI Taxonomy" id="4787"/>
    <lineage>
        <taxon>Eukaryota</taxon>
        <taxon>Sar</taxon>
        <taxon>Stramenopiles</taxon>
        <taxon>Oomycota</taxon>
        <taxon>Peronosporomycetes</taxon>
        <taxon>Peronosporales</taxon>
        <taxon>Peronosporaceae</taxon>
        <taxon>Phytophthora</taxon>
    </lineage>
</organism>
<dbReference type="EMBL" id="WSZM01000144">
    <property type="protein sequence ID" value="KAF4040400.1"/>
    <property type="molecule type" value="Genomic_DNA"/>
</dbReference>
<evidence type="ECO:0000313" key="5">
    <source>
        <dbReference type="Proteomes" id="UP000602510"/>
    </source>
</evidence>
<evidence type="ECO:0000313" key="1">
    <source>
        <dbReference type="EMBL" id="KAF4029837.1"/>
    </source>
</evidence>
<dbReference type="Proteomes" id="UP000602510">
    <property type="component" value="Unassembled WGS sequence"/>
</dbReference>
<protein>
    <recommendedName>
        <fullName evidence="6">Crinkler (CRN) family protein</fullName>
    </recommendedName>
</protein>